<protein>
    <recommendedName>
        <fullName evidence="3">DUF2997 domain-containing protein</fullName>
    </recommendedName>
</protein>
<evidence type="ECO:0000313" key="1">
    <source>
        <dbReference type="EMBL" id="SFR12456.1"/>
    </source>
</evidence>
<dbReference type="EMBL" id="FOYM01000025">
    <property type="protein sequence ID" value="SFR12456.1"/>
    <property type="molecule type" value="Genomic_DNA"/>
</dbReference>
<gene>
    <name evidence="1" type="ORF">SAMN05660706_12531</name>
</gene>
<dbReference type="Proteomes" id="UP000199584">
    <property type="component" value="Unassembled WGS sequence"/>
</dbReference>
<dbReference type="InterPro" id="IPR021375">
    <property type="entry name" value="DUF2997"/>
</dbReference>
<name>A0A1I6E435_9FIRM</name>
<keyword evidence="2" id="KW-1185">Reference proteome</keyword>
<sequence length="68" mass="7609">MIGKEIIITVSPDGNVNIEAQGYQGRECIKATASFEKDLGIVEKRKFKPVALQEEQEVVTGARNKLRY</sequence>
<proteinExistence type="predicted"/>
<evidence type="ECO:0008006" key="3">
    <source>
        <dbReference type="Google" id="ProtNLM"/>
    </source>
</evidence>
<accession>A0A1I6E435</accession>
<dbReference type="AlphaFoldDB" id="A0A1I6E435"/>
<dbReference type="Pfam" id="PF11211">
    <property type="entry name" value="DUF2997"/>
    <property type="match status" value="1"/>
</dbReference>
<organism evidence="1 2">
    <name type="scientific">Desulfoscipio geothermicus DSM 3669</name>
    <dbReference type="NCBI Taxonomy" id="1121426"/>
    <lineage>
        <taxon>Bacteria</taxon>
        <taxon>Bacillati</taxon>
        <taxon>Bacillota</taxon>
        <taxon>Clostridia</taxon>
        <taxon>Eubacteriales</taxon>
        <taxon>Desulfallaceae</taxon>
        <taxon>Desulfoscipio</taxon>
    </lineage>
</organism>
<reference evidence="2" key="1">
    <citation type="submission" date="2016-10" db="EMBL/GenBank/DDBJ databases">
        <authorList>
            <person name="Varghese N."/>
            <person name="Submissions S."/>
        </authorList>
    </citation>
    <scope>NUCLEOTIDE SEQUENCE [LARGE SCALE GENOMIC DNA]</scope>
    <source>
        <strain evidence="2">DSM 3669</strain>
    </source>
</reference>
<dbReference type="RefSeq" id="WP_207545194.1">
    <property type="nucleotide sequence ID" value="NZ_FOYM01000025.1"/>
</dbReference>
<evidence type="ECO:0000313" key="2">
    <source>
        <dbReference type="Proteomes" id="UP000199584"/>
    </source>
</evidence>